<comment type="caution">
    <text evidence="1">The sequence shown here is derived from an EMBL/GenBank/DDBJ whole genome shotgun (WGS) entry which is preliminary data.</text>
</comment>
<name>A0ABU5IWF4_9BACI</name>
<evidence type="ECO:0000313" key="2">
    <source>
        <dbReference type="Proteomes" id="UP001290455"/>
    </source>
</evidence>
<gene>
    <name evidence="1" type="ORF">SM124_07025</name>
</gene>
<protein>
    <recommendedName>
        <fullName evidence="3">Spore coat protein</fullName>
    </recommendedName>
</protein>
<sequence>MNNNLGLHETLELHELLLFKNTCLTKANTLSEVAQDQELKNILKADAKASQSEIQDIQKFLS</sequence>
<accession>A0ABU5IWF4</accession>
<dbReference type="Proteomes" id="UP001290455">
    <property type="component" value="Unassembled WGS sequence"/>
</dbReference>
<evidence type="ECO:0000313" key="1">
    <source>
        <dbReference type="EMBL" id="MDZ5471498.1"/>
    </source>
</evidence>
<evidence type="ECO:0008006" key="3">
    <source>
        <dbReference type="Google" id="ProtNLM"/>
    </source>
</evidence>
<dbReference type="RefSeq" id="WP_322445790.1">
    <property type="nucleotide sequence ID" value="NZ_JAXOFX010000003.1"/>
</dbReference>
<dbReference type="EMBL" id="JAXOFX010000003">
    <property type="protein sequence ID" value="MDZ5471498.1"/>
    <property type="molecule type" value="Genomic_DNA"/>
</dbReference>
<proteinExistence type="predicted"/>
<organism evidence="1 2">
    <name type="scientific">Robertmurraya mangrovi</name>
    <dbReference type="NCBI Taxonomy" id="3098077"/>
    <lineage>
        <taxon>Bacteria</taxon>
        <taxon>Bacillati</taxon>
        <taxon>Bacillota</taxon>
        <taxon>Bacilli</taxon>
        <taxon>Bacillales</taxon>
        <taxon>Bacillaceae</taxon>
        <taxon>Robertmurraya</taxon>
    </lineage>
</organism>
<dbReference type="InterPro" id="IPR012347">
    <property type="entry name" value="Ferritin-like"/>
</dbReference>
<keyword evidence="2" id="KW-1185">Reference proteome</keyword>
<dbReference type="Gene3D" id="1.20.1260.10">
    <property type="match status" value="1"/>
</dbReference>
<reference evidence="1 2" key="1">
    <citation type="submission" date="2023-11" db="EMBL/GenBank/DDBJ databases">
        <title>Bacillus jintuensis, isolated from a mudflat on the Beibu Gulf coast.</title>
        <authorList>
            <person name="Li M."/>
        </authorList>
    </citation>
    <scope>NUCLEOTIDE SEQUENCE [LARGE SCALE GENOMIC DNA]</scope>
    <source>
        <strain evidence="1 2">31A1R</strain>
    </source>
</reference>